<sequence>MEFITREQFNQKVTVSDLVEALESLGYSVMLEKRPALTPEQRKYATKKIFSEPDILRQLEEAEKHLKEGNMDYFSGDEEQFSKLVDEVNDR</sequence>
<dbReference type="KEGG" id="scia:HUG15_13625"/>
<name>A0A7T7CC51_9BACI</name>
<proteinExistence type="predicted"/>
<organism evidence="1 2">
    <name type="scientific">Salicibibacter cibarius</name>
    <dbReference type="NCBI Taxonomy" id="2743000"/>
    <lineage>
        <taxon>Bacteria</taxon>
        <taxon>Bacillati</taxon>
        <taxon>Bacillota</taxon>
        <taxon>Bacilli</taxon>
        <taxon>Bacillales</taxon>
        <taxon>Bacillaceae</taxon>
        <taxon>Salicibibacter</taxon>
    </lineage>
</organism>
<accession>A0A7T7CC51</accession>
<evidence type="ECO:0000313" key="2">
    <source>
        <dbReference type="Proteomes" id="UP000595823"/>
    </source>
</evidence>
<protein>
    <submittedName>
        <fullName evidence="1">Uncharacterized protein</fullName>
    </submittedName>
</protein>
<dbReference type="AlphaFoldDB" id="A0A7T7CC51"/>
<dbReference type="RefSeq" id="WP_200123634.1">
    <property type="nucleotide sequence ID" value="NZ_CP054705.1"/>
</dbReference>
<dbReference type="EMBL" id="CP054705">
    <property type="protein sequence ID" value="QQK76504.1"/>
    <property type="molecule type" value="Genomic_DNA"/>
</dbReference>
<gene>
    <name evidence="1" type="ORF">HUG15_13625</name>
</gene>
<keyword evidence="2" id="KW-1185">Reference proteome</keyword>
<evidence type="ECO:0000313" key="1">
    <source>
        <dbReference type="EMBL" id="QQK76504.1"/>
    </source>
</evidence>
<dbReference type="Proteomes" id="UP000595823">
    <property type="component" value="Chromosome"/>
</dbReference>
<reference evidence="1 2" key="1">
    <citation type="submission" date="2020-06" db="EMBL/GenBank/DDBJ databases">
        <title>Genomic analysis of Salicibibacter sp. NKC5-3.</title>
        <authorList>
            <person name="Oh Y.J."/>
        </authorList>
    </citation>
    <scope>NUCLEOTIDE SEQUENCE [LARGE SCALE GENOMIC DNA]</scope>
    <source>
        <strain evidence="1 2">NKC5-3</strain>
    </source>
</reference>